<dbReference type="HOGENOM" id="CLU_095043_0_0_1"/>
<evidence type="ECO:0000256" key="1">
    <source>
        <dbReference type="SAM" id="MobiDB-lite"/>
    </source>
</evidence>
<dbReference type="Proteomes" id="UP000027265">
    <property type="component" value="Unassembled WGS sequence"/>
</dbReference>
<feature type="region of interest" description="Disordered" evidence="1">
    <location>
        <begin position="1"/>
        <end position="60"/>
    </location>
</feature>
<dbReference type="OrthoDB" id="4085451at2759"/>
<dbReference type="InParanoid" id="A0A067PXM3"/>
<dbReference type="EMBL" id="KL197715">
    <property type="protein sequence ID" value="KDQ59429.1"/>
    <property type="molecule type" value="Genomic_DNA"/>
</dbReference>
<protein>
    <submittedName>
        <fullName evidence="2">Uncharacterized protein</fullName>
    </submittedName>
</protein>
<feature type="region of interest" description="Disordered" evidence="1">
    <location>
        <begin position="74"/>
        <end position="107"/>
    </location>
</feature>
<name>A0A067PXM3_9AGAM</name>
<keyword evidence="3" id="KW-1185">Reference proteome</keyword>
<reference evidence="3" key="1">
    <citation type="journal article" date="2014" name="Proc. Natl. Acad. Sci. U.S.A.">
        <title>Extensive sampling of basidiomycete genomes demonstrates inadequacy of the white-rot/brown-rot paradigm for wood decay fungi.</title>
        <authorList>
            <person name="Riley R."/>
            <person name="Salamov A.A."/>
            <person name="Brown D.W."/>
            <person name="Nagy L.G."/>
            <person name="Floudas D."/>
            <person name="Held B.W."/>
            <person name="Levasseur A."/>
            <person name="Lombard V."/>
            <person name="Morin E."/>
            <person name="Otillar R."/>
            <person name="Lindquist E.A."/>
            <person name="Sun H."/>
            <person name="LaButti K.M."/>
            <person name="Schmutz J."/>
            <person name="Jabbour D."/>
            <person name="Luo H."/>
            <person name="Baker S.E."/>
            <person name="Pisabarro A.G."/>
            <person name="Walton J.D."/>
            <person name="Blanchette R.A."/>
            <person name="Henrissat B."/>
            <person name="Martin F."/>
            <person name="Cullen D."/>
            <person name="Hibbett D.S."/>
            <person name="Grigoriev I.V."/>
        </authorList>
    </citation>
    <scope>NUCLEOTIDE SEQUENCE [LARGE SCALE GENOMIC DNA]</scope>
    <source>
        <strain evidence="3">MUCL 33604</strain>
    </source>
</reference>
<evidence type="ECO:0000313" key="3">
    <source>
        <dbReference type="Proteomes" id="UP000027265"/>
    </source>
</evidence>
<sequence length="175" mass="19233">MGGASSKAARRLPKDMSSRTGARAPASPHPAPSAPRTHAPLASEFKSEEIQRDAQDPQFMAKLNSLGPVKVDHHMKDFRAAGNMNSILNTRRQADSEASSPRQPRNHLLAPSLSELLEERKHVSSQAQLEQLAARYNLDVEKLESVARFVNAVGVDERNPIVVQAEHGEEKVFKV</sequence>
<accession>A0A067PXM3</accession>
<dbReference type="AlphaFoldDB" id="A0A067PXM3"/>
<organism evidence="2 3">
    <name type="scientific">Jaapia argillacea MUCL 33604</name>
    <dbReference type="NCBI Taxonomy" id="933084"/>
    <lineage>
        <taxon>Eukaryota</taxon>
        <taxon>Fungi</taxon>
        <taxon>Dikarya</taxon>
        <taxon>Basidiomycota</taxon>
        <taxon>Agaricomycotina</taxon>
        <taxon>Agaricomycetes</taxon>
        <taxon>Agaricomycetidae</taxon>
        <taxon>Jaapiales</taxon>
        <taxon>Jaapiaceae</taxon>
        <taxon>Jaapia</taxon>
    </lineage>
</organism>
<gene>
    <name evidence="2" type="ORF">JAAARDRAFT_127116</name>
</gene>
<feature type="compositionally biased region" description="Basic and acidic residues" evidence="1">
    <location>
        <begin position="45"/>
        <end position="55"/>
    </location>
</feature>
<evidence type="ECO:0000313" key="2">
    <source>
        <dbReference type="EMBL" id="KDQ59429.1"/>
    </source>
</evidence>
<feature type="compositionally biased region" description="Polar residues" evidence="1">
    <location>
        <begin position="83"/>
        <end position="103"/>
    </location>
</feature>
<proteinExistence type="predicted"/>